<dbReference type="RefSeq" id="WP_311630416.1">
    <property type="nucleotide sequence ID" value="NZ_JAVREN010000012.1"/>
</dbReference>
<keyword evidence="1" id="KW-1133">Transmembrane helix</keyword>
<dbReference type="InterPro" id="IPR031596">
    <property type="entry name" value="MaAIMP_sms"/>
</dbReference>
<keyword evidence="3" id="KW-1185">Reference proteome</keyword>
<feature type="transmembrane region" description="Helical" evidence="1">
    <location>
        <begin position="6"/>
        <end position="27"/>
    </location>
</feature>
<proteinExistence type="predicted"/>
<evidence type="ECO:0000256" key="1">
    <source>
        <dbReference type="SAM" id="Phobius"/>
    </source>
</evidence>
<protein>
    <submittedName>
        <fullName evidence="2">Methionine/alanine import family NSS transporter small subunit</fullName>
    </submittedName>
</protein>
<comment type="caution">
    <text evidence="2">The sequence shown here is derived from an EMBL/GenBank/DDBJ whole genome shotgun (WGS) entry which is preliminary data.</text>
</comment>
<dbReference type="Pfam" id="PF16951">
    <property type="entry name" value="MaAIMP_sms"/>
    <property type="match status" value="1"/>
</dbReference>
<evidence type="ECO:0000313" key="2">
    <source>
        <dbReference type="EMBL" id="MDT0307467.1"/>
    </source>
</evidence>
<dbReference type="NCBIfam" id="NF033493">
    <property type="entry name" value="MetS_like_NSS"/>
    <property type="match status" value="1"/>
</dbReference>
<name>A0ABU2L7J4_9ACTN</name>
<keyword evidence="1" id="KW-0812">Transmembrane</keyword>
<reference evidence="3" key="1">
    <citation type="submission" date="2023-07" db="EMBL/GenBank/DDBJ databases">
        <title>30 novel species of actinomycetes from the DSMZ collection.</title>
        <authorList>
            <person name="Nouioui I."/>
        </authorList>
    </citation>
    <scope>NUCLEOTIDE SEQUENCE [LARGE SCALE GENOMIC DNA]</scope>
    <source>
        <strain evidence="3">DSM 44917</strain>
    </source>
</reference>
<dbReference type="EMBL" id="JAVREN010000012">
    <property type="protein sequence ID" value="MDT0307467.1"/>
    <property type="molecule type" value="Genomic_DNA"/>
</dbReference>
<dbReference type="Proteomes" id="UP001183388">
    <property type="component" value="Unassembled WGS sequence"/>
</dbReference>
<gene>
    <name evidence="2" type="ORF">RM780_10885</name>
</gene>
<sequence>MSASAVAMMIVAMTVVWGGLITAVFLLRRHPEEREDTA</sequence>
<organism evidence="2 3">
    <name type="scientific">Streptomyces boetiae</name>
    <dbReference type="NCBI Taxonomy" id="3075541"/>
    <lineage>
        <taxon>Bacteria</taxon>
        <taxon>Bacillati</taxon>
        <taxon>Actinomycetota</taxon>
        <taxon>Actinomycetes</taxon>
        <taxon>Kitasatosporales</taxon>
        <taxon>Streptomycetaceae</taxon>
        <taxon>Streptomyces</taxon>
    </lineage>
</organism>
<evidence type="ECO:0000313" key="3">
    <source>
        <dbReference type="Proteomes" id="UP001183388"/>
    </source>
</evidence>
<accession>A0ABU2L7J4</accession>
<keyword evidence="1" id="KW-0472">Membrane</keyword>